<dbReference type="HOGENOM" id="CLU_000604_1_22_0"/>
<dbReference type="InterPro" id="IPR017911">
    <property type="entry name" value="MacB-like_ATP-bd"/>
</dbReference>
<dbReference type="PANTHER" id="PTHR24220:SF86">
    <property type="entry name" value="ABC TRANSPORTER ABCH.1"/>
    <property type="match status" value="1"/>
</dbReference>
<sequence length="236" mass="26347">MIQLKNVERSYKTGAGQTWVLRRIGLDIQPGEFITIMGPSGAGKSSLLNALALLDDQWAGEYWFKGEAVHDMKRKQRADIAKKHIGMVFQSYHLLDDLTVQENIDLPLSYKDIPKSERQSMVADTLDRFQIVAKKDLYPNQLSGGQQQLVGIARAVIHNPALLLADEPTGNLHSSQAKEIMELFKELNQQGTTIVQVTHSEVNASYGTRTLQMRDGWLVGDTSNPNLQFQGEAATR</sequence>
<gene>
    <name evidence="6" type="ordered locus">Acid345_0372</name>
</gene>
<dbReference type="EnsemblBacteria" id="ABF39377">
    <property type="protein sequence ID" value="ABF39377"/>
    <property type="gene ID" value="Acid345_0372"/>
</dbReference>
<evidence type="ECO:0000256" key="2">
    <source>
        <dbReference type="ARBA" id="ARBA00022741"/>
    </source>
</evidence>
<dbReference type="GO" id="GO:0098796">
    <property type="term" value="C:membrane protein complex"/>
    <property type="evidence" value="ECO:0007669"/>
    <property type="project" value="UniProtKB-ARBA"/>
</dbReference>
<keyword evidence="7" id="KW-1185">Reference proteome</keyword>
<comment type="similarity">
    <text evidence="4">Belongs to the ABC transporter superfamily. Macrolide exporter (TC 3.A.1.122) family.</text>
</comment>
<dbReference type="Proteomes" id="UP000002432">
    <property type="component" value="Chromosome"/>
</dbReference>
<dbReference type="EMBL" id="CP000360">
    <property type="protein sequence ID" value="ABF39377.1"/>
    <property type="molecule type" value="Genomic_DNA"/>
</dbReference>
<dbReference type="AlphaFoldDB" id="Q1IUS3"/>
<dbReference type="FunFam" id="3.40.50.300:FF:000032">
    <property type="entry name" value="Export ABC transporter ATP-binding protein"/>
    <property type="match status" value="1"/>
</dbReference>
<dbReference type="Pfam" id="PF00005">
    <property type="entry name" value="ABC_tran"/>
    <property type="match status" value="1"/>
</dbReference>
<evidence type="ECO:0000313" key="6">
    <source>
        <dbReference type="EMBL" id="ABF39377.1"/>
    </source>
</evidence>
<dbReference type="InterPro" id="IPR017871">
    <property type="entry name" value="ABC_transporter-like_CS"/>
</dbReference>
<dbReference type="InterPro" id="IPR003593">
    <property type="entry name" value="AAA+_ATPase"/>
</dbReference>
<dbReference type="InterPro" id="IPR027417">
    <property type="entry name" value="P-loop_NTPase"/>
</dbReference>
<dbReference type="STRING" id="204669.Acid345_0372"/>
<dbReference type="GO" id="GO:0005524">
    <property type="term" value="F:ATP binding"/>
    <property type="evidence" value="ECO:0007669"/>
    <property type="project" value="UniProtKB-KW"/>
</dbReference>
<feature type="domain" description="ABC transporter" evidence="5">
    <location>
        <begin position="2"/>
        <end position="233"/>
    </location>
</feature>
<evidence type="ECO:0000259" key="5">
    <source>
        <dbReference type="PROSITE" id="PS50893"/>
    </source>
</evidence>
<dbReference type="KEGG" id="aba:Acid345_0372"/>
<evidence type="ECO:0000256" key="4">
    <source>
        <dbReference type="ARBA" id="ARBA00038388"/>
    </source>
</evidence>
<dbReference type="GO" id="GO:0022857">
    <property type="term" value="F:transmembrane transporter activity"/>
    <property type="evidence" value="ECO:0007669"/>
    <property type="project" value="TreeGrafter"/>
</dbReference>
<organism evidence="6 7">
    <name type="scientific">Koribacter versatilis (strain Ellin345)</name>
    <dbReference type="NCBI Taxonomy" id="204669"/>
    <lineage>
        <taxon>Bacteria</taxon>
        <taxon>Pseudomonadati</taxon>
        <taxon>Acidobacteriota</taxon>
        <taxon>Terriglobia</taxon>
        <taxon>Terriglobales</taxon>
        <taxon>Candidatus Korobacteraceae</taxon>
        <taxon>Candidatus Korobacter</taxon>
    </lineage>
</organism>
<dbReference type="PROSITE" id="PS50893">
    <property type="entry name" value="ABC_TRANSPORTER_2"/>
    <property type="match status" value="1"/>
</dbReference>
<protein>
    <submittedName>
        <fullName evidence="6">ABC transporter, ATPase subunit</fullName>
    </submittedName>
</protein>
<reference evidence="6 7" key="1">
    <citation type="journal article" date="2009" name="Appl. Environ. Microbiol.">
        <title>Three genomes from the phylum Acidobacteria provide insight into the lifestyles of these microorganisms in soils.</title>
        <authorList>
            <person name="Ward N.L."/>
            <person name="Challacombe J.F."/>
            <person name="Janssen P.H."/>
            <person name="Henrissat B."/>
            <person name="Coutinho P.M."/>
            <person name="Wu M."/>
            <person name="Xie G."/>
            <person name="Haft D.H."/>
            <person name="Sait M."/>
            <person name="Badger J."/>
            <person name="Barabote R.D."/>
            <person name="Bradley B."/>
            <person name="Brettin T.S."/>
            <person name="Brinkac L.M."/>
            <person name="Bruce D."/>
            <person name="Creasy T."/>
            <person name="Daugherty S.C."/>
            <person name="Davidsen T.M."/>
            <person name="DeBoy R.T."/>
            <person name="Detter J.C."/>
            <person name="Dodson R.J."/>
            <person name="Durkin A.S."/>
            <person name="Ganapathy A."/>
            <person name="Gwinn-Giglio M."/>
            <person name="Han C.S."/>
            <person name="Khouri H."/>
            <person name="Kiss H."/>
            <person name="Kothari S.P."/>
            <person name="Madupu R."/>
            <person name="Nelson K.E."/>
            <person name="Nelson W.C."/>
            <person name="Paulsen I."/>
            <person name="Penn K."/>
            <person name="Ren Q."/>
            <person name="Rosovitz M.J."/>
            <person name="Selengut J.D."/>
            <person name="Shrivastava S."/>
            <person name="Sullivan S.A."/>
            <person name="Tapia R."/>
            <person name="Thompson L.S."/>
            <person name="Watkins K.L."/>
            <person name="Yang Q."/>
            <person name="Yu C."/>
            <person name="Zafar N."/>
            <person name="Zhou L."/>
            <person name="Kuske C.R."/>
        </authorList>
    </citation>
    <scope>NUCLEOTIDE SEQUENCE [LARGE SCALE GENOMIC DNA]</scope>
    <source>
        <strain evidence="6 7">Ellin345</strain>
    </source>
</reference>
<evidence type="ECO:0000256" key="1">
    <source>
        <dbReference type="ARBA" id="ARBA00022448"/>
    </source>
</evidence>
<dbReference type="CDD" id="cd03255">
    <property type="entry name" value="ABC_MJ0796_LolCDE_FtsE"/>
    <property type="match status" value="1"/>
</dbReference>
<proteinExistence type="inferred from homology"/>
<keyword evidence="3" id="KW-0067">ATP-binding</keyword>
<keyword evidence="1" id="KW-0813">Transport</keyword>
<dbReference type="GO" id="GO:0005886">
    <property type="term" value="C:plasma membrane"/>
    <property type="evidence" value="ECO:0007669"/>
    <property type="project" value="TreeGrafter"/>
</dbReference>
<dbReference type="RefSeq" id="WP_011521179.1">
    <property type="nucleotide sequence ID" value="NC_008009.1"/>
</dbReference>
<dbReference type="eggNOG" id="COG1136">
    <property type="taxonomic scope" value="Bacteria"/>
</dbReference>
<dbReference type="PANTHER" id="PTHR24220">
    <property type="entry name" value="IMPORT ATP-BINDING PROTEIN"/>
    <property type="match status" value="1"/>
</dbReference>
<name>Q1IUS3_KORVE</name>
<dbReference type="InterPro" id="IPR015854">
    <property type="entry name" value="ABC_transpr_LolD-like"/>
</dbReference>
<dbReference type="InterPro" id="IPR003439">
    <property type="entry name" value="ABC_transporter-like_ATP-bd"/>
</dbReference>
<dbReference type="Gene3D" id="3.40.50.300">
    <property type="entry name" value="P-loop containing nucleotide triphosphate hydrolases"/>
    <property type="match status" value="1"/>
</dbReference>
<dbReference type="PROSITE" id="PS00211">
    <property type="entry name" value="ABC_TRANSPORTER_1"/>
    <property type="match status" value="1"/>
</dbReference>
<accession>Q1IUS3</accession>
<evidence type="ECO:0000313" key="7">
    <source>
        <dbReference type="Proteomes" id="UP000002432"/>
    </source>
</evidence>
<evidence type="ECO:0000256" key="3">
    <source>
        <dbReference type="ARBA" id="ARBA00022840"/>
    </source>
</evidence>
<keyword evidence="2" id="KW-0547">Nucleotide-binding</keyword>
<dbReference type="SUPFAM" id="SSF52540">
    <property type="entry name" value="P-loop containing nucleoside triphosphate hydrolases"/>
    <property type="match status" value="1"/>
</dbReference>
<dbReference type="GO" id="GO:0016887">
    <property type="term" value="F:ATP hydrolysis activity"/>
    <property type="evidence" value="ECO:0007669"/>
    <property type="project" value="InterPro"/>
</dbReference>
<dbReference type="SMART" id="SM00382">
    <property type="entry name" value="AAA"/>
    <property type="match status" value="1"/>
</dbReference>
<dbReference type="OrthoDB" id="9791546at2"/>